<dbReference type="AlphaFoldDB" id="A0A2C9D7U4"/>
<evidence type="ECO:0000313" key="2">
    <source>
        <dbReference type="EMBL" id="SON56346.1"/>
    </source>
</evidence>
<reference evidence="3" key="1">
    <citation type="submission" date="2017-09" db="EMBL/GenBank/DDBJ databases">
        <title>Genome sequence of Nannocystis excedens DSM 71.</title>
        <authorList>
            <person name="Blom J."/>
        </authorList>
    </citation>
    <scope>NUCLEOTIDE SEQUENCE [LARGE SCALE GENOMIC DNA]</scope>
    <source>
        <strain evidence="3">type strain: E19</strain>
    </source>
</reference>
<organism evidence="2 3">
    <name type="scientific">Hartmannibacter diazotrophicus</name>
    <dbReference type="NCBI Taxonomy" id="1482074"/>
    <lineage>
        <taxon>Bacteria</taxon>
        <taxon>Pseudomonadati</taxon>
        <taxon>Pseudomonadota</taxon>
        <taxon>Alphaproteobacteria</taxon>
        <taxon>Hyphomicrobiales</taxon>
        <taxon>Pleomorphomonadaceae</taxon>
        <taxon>Hartmannibacter</taxon>
    </lineage>
</organism>
<dbReference type="Proteomes" id="UP000223606">
    <property type="component" value="Chromosome 1"/>
</dbReference>
<evidence type="ECO:0000256" key="1">
    <source>
        <dbReference type="SAM" id="MobiDB-lite"/>
    </source>
</evidence>
<keyword evidence="3" id="KW-1185">Reference proteome</keyword>
<name>A0A2C9D7U4_9HYPH</name>
<dbReference type="OrthoDB" id="8279879at2"/>
<evidence type="ECO:0000313" key="3">
    <source>
        <dbReference type="Proteomes" id="UP000223606"/>
    </source>
</evidence>
<proteinExistence type="predicted"/>
<dbReference type="RefSeq" id="WP_099556734.1">
    <property type="nucleotide sequence ID" value="NZ_LT960614.1"/>
</dbReference>
<dbReference type="KEGG" id="hdi:HDIA_2805"/>
<accession>A0A2C9D7U4</accession>
<protein>
    <recommendedName>
        <fullName evidence="4">Phasin domain-containing protein</fullName>
    </recommendedName>
</protein>
<dbReference type="EMBL" id="LT960614">
    <property type="protein sequence ID" value="SON56346.1"/>
    <property type="molecule type" value="Genomic_DNA"/>
</dbReference>
<gene>
    <name evidence="2" type="ORF">HDIA_2805</name>
</gene>
<evidence type="ECO:0008006" key="4">
    <source>
        <dbReference type="Google" id="ProtNLM"/>
    </source>
</evidence>
<feature type="region of interest" description="Disordered" evidence="1">
    <location>
        <begin position="97"/>
        <end position="117"/>
    </location>
</feature>
<sequence>MQQKPEQANPVFPFMLPWTNGPIFATPPVALQAQAWKTMLTCEAEMFNFLTHRCERSAKLFSEIQAAEQVQDAFQAVSDFMQEAATDYASEMGKLAALTTSSGPNPAKGPRKNGGGS</sequence>